<evidence type="ECO:0000313" key="2">
    <source>
        <dbReference type="Proteomes" id="UP000062160"/>
    </source>
</evidence>
<protein>
    <recommendedName>
        <fullName evidence="3">Replication-relaxation</fullName>
    </recommendedName>
</protein>
<dbReference type="OrthoDB" id="2903198at2"/>
<keyword evidence="2" id="KW-1185">Reference proteome</keyword>
<gene>
    <name evidence="1" type="ORF">TSYNT_522</name>
</gene>
<accession>A0A0U9HEB0</accession>
<dbReference type="EMBL" id="DF976999">
    <property type="protein sequence ID" value="GAQ24196.1"/>
    <property type="molecule type" value="Genomic_DNA"/>
</dbReference>
<evidence type="ECO:0008006" key="3">
    <source>
        <dbReference type="Google" id="ProtNLM"/>
    </source>
</evidence>
<proteinExistence type="predicted"/>
<dbReference type="Pfam" id="PF13814">
    <property type="entry name" value="Replic_Relax"/>
    <property type="match status" value="1"/>
</dbReference>
<dbReference type="STRING" id="224999.GCA_001485475_00178"/>
<dbReference type="AlphaFoldDB" id="A0A0U9HEB0"/>
<reference evidence="1" key="1">
    <citation type="journal article" date="2016" name="Genome Announc.">
        <title>Draft Genome Sequence of the Syntrophic Lactate-Degrading Bacterium Tepidanaerobacter syntrophicus JLT.</title>
        <authorList>
            <person name="Matsuura N."/>
            <person name="Ohashi A."/>
            <person name="Tourlousse D.M."/>
            <person name="Sekiguchi Y."/>
        </authorList>
    </citation>
    <scope>NUCLEOTIDE SEQUENCE [LARGE SCALE GENOMIC DNA]</scope>
    <source>
        <strain evidence="1">JL</strain>
    </source>
</reference>
<organism evidence="1">
    <name type="scientific">Tepidanaerobacter syntrophicus</name>
    <dbReference type="NCBI Taxonomy" id="224999"/>
    <lineage>
        <taxon>Bacteria</taxon>
        <taxon>Bacillati</taxon>
        <taxon>Bacillota</taxon>
        <taxon>Clostridia</taxon>
        <taxon>Thermosediminibacterales</taxon>
        <taxon>Tepidanaerobacteraceae</taxon>
        <taxon>Tepidanaerobacter</taxon>
    </lineage>
</organism>
<dbReference type="InterPro" id="IPR025855">
    <property type="entry name" value="Replic_Relax"/>
</dbReference>
<name>A0A0U9HEB0_9FIRM</name>
<dbReference type="Proteomes" id="UP000062160">
    <property type="component" value="Unassembled WGS sequence"/>
</dbReference>
<sequence>MMITERDYQLLEHLEKVRAMTAAQASLILCPAAKQREKIARRRLKVLCDEGLVKRTRNHVGAPYVYYIGKKQKSWAHTLKITDFYVRYYQNITNWILEPILGKIRPDVLAEIEIYSKRYLIAYEAQISGRVDIKKYERLYLSGAWGNILPVFPIVVAGGEYEESKIIKVVGEEKMIDEICRYG</sequence>
<evidence type="ECO:0000313" key="1">
    <source>
        <dbReference type="EMBL" id="GAQ24196.1"/>
    </source>
</evidence>